<comment type="caution">
    <text evidence="1">The sequence shown here is derived from an EMBL/GenBank/DDBJ whole genome shotgun (WGS) entry which is preliminary data.</text>
</comment>
<keyword evidence="2" id="KW-1185">Reference proteome</keyword>
<name>A0A099T6G3_METMT</name>
<dbReference type="AlphaFoldDB" id="A0A099T6G3"/>
<dbReference type="RefSeq" id="WP_048193012.1">
    <property type="nucleotide sequence ID" value="NZ_CAAGSM010000008.1"/>
</dbReference>
<reference evidence="1 2" key="1">
    <citation type="submission" date="2014-09" db="EMBL/GenBank/DDBJ databases">
        <title>Draft genome sequence of an obligately methylotrophic methanogen, Methanococcoides methylutens, isolated from marine sediment.</title>
        <authorList>
            <person name="Guan Y."/>
            <person name="Ngugi D.K."/>
            <person name="Blom J."/>
            <person name="Ali S."/>
            <person name="Ferry J.G."/>
            <person name="Stingl U."/>
        </authorList>
    </citation>
    <scope>NUCLEOTIDE SEQUENCE [LARGE SCALE GENOMIC DNA]</scope>
    <source>
        <strain evidence="1 2">DSM 2657</strain>
    </source>
</reference>
<protein>
    <submittedName>
        <fullName evidence="1">Uncharacterized protein</fullName>
    </submittedName>
</protein>
<dbReference type="Proteomes" id="UP000029859">
    <property type="component" value="Unassembled WGS sequence"/>
</dbReference>
<sequence length="198" mass="22058">MYTIYDDHILIPYTISESDLSGDGTEVELIATYDRNIITIQMVLAELDEDEQLWLDPMLMHSLLAANFELDICKFGFSPYGLSLLVDLDARNLQCKEVESGIDSIFDGFATYLEILNAWFVYLIEMDKFLPLDYNEDEELYLDEIYEWIDDTDQTKNSIVNTLLGVAKYGAVAGIATLSGVPAAGIGAILAALASTNN</sequence>
<gene>
    <name evidence="1" type="ORF">LI82_00495</name>
</gene>
<dbReference type="EMBL" id="JRHO01000002">
    <property type="protein sequence ID" value="KGK99733.1"/>
    <property type="molecule type" value="Genomic_DNA"/>
</dbReference>
<accession>A0A099T6G3</accession>
<evidence type="ECO:0000313" key="2">
    <source>
        <dbReference type="Proteomes" id="UP000029859"/>
    </source>
</evidence>
<organism evidence="1 2">
    <name type="scientific">Methanococcoides methylutens</name>
    <dbReference type="NCBI Taxonomy" id="2226"/>
    <lineage>
        <taxon>Archaea</taxon>
        <taxon>Methanobacteriati</taxon>
        <taxon>Methanobacteriota</taxon>
        <taxon>Stenosarchaea group</taxon>
        <taxon>Methanomicrobia</taxon>
        <taxon>Methanosarcinales</taxon>
        <taxon>Methanosarcinaceae</taxon>
        <taxon>Methanococcoides</taxon>
    </lineage>
</organism>
<proteinExistence type="predicted"/>
<evidence type="ECO:0000313" key="1">
    <source>
        <dbReference type="EMBL" id="KGK99733.1"/>
    </source>
</evidence>